<evidence type="ECO:0000256" key="2">
    <source>
        <dbReference type="ARBA" id="ARBA00022692"/>
    </source>
</evidence>
<dbReference type="SUPFAM" id="SSF103473">
    <property type="entry name" value="MFS general substrate transporter"/>
    <property type="match status" value="1"/>
</dbReference>
<gene>
    <name evidence="6" type="ORF">DM02DRAFT_626801</name>
</gene>
<evidence type="ECO:0000256" key="1">
    <source>
        <dbReference type="ARBA" id="ARBA00022448"/>
    </source>
</evidence>
<reference evidence="6 7" key="1">
    <citation type="journal article" date="2018" name="Sci. Rep.">
        <title>Comparative genomics provides insights into the lifestyle and reveals functional heterogeneity of dark septate endophytic fungi.</title>
        <authorList>
            <person name="Knapp D.G."/>
            <person name="Nemeth J.B."/>
            <person name="Barry K."/>
            <person name="Hainaut M."/>
            <person name="Henrissat B."/>
            <person name="Johnson J."/>
            <person name="Kuo A."/>
            <person name="Lim J.H.P."/>
            <person name="Lipzen A."/>
            <person name="Nolan M."/>
            <person name="Ohm R.A."/>
            <person name="Tamas L."/>
            <person name="Grigoriev I.V."/>
            <person name="Spatafora J.W."/>
            <person name="Nagy L.G."/>
            <person name="Kovacs G.M."/>
        </authorList>
    </citation>
    <scope>NUCLEOTIDE SEQUENCE [LARGE SCALE GENOMIC DNA]</scope>
    <source>
        <strain evidence="6 7">DSE2036</strain>
    </source>
</reference>
<keyword evidence="2 5" id="KW-0812">Transmembrane</keyword>
<feature type="transmembrane region" description="Helical" evidence="5">
    <location>
        <begin position="133"/>
        <end position="152"/>
    </location>
</feature>
<evidence type="ECO:0008006" key="8">
    <source>
        <dbReference type="Google" id="ProtNLM"/>
    </source>
</evidence>
<keyword evidence="4 5" id="KW-0472">Membrane</keyword>
<evidence type="ECO:0000313" key="7">
    <source>
        <dbReference type="Proteomes" id="UP000244855"/>
    </source>
</evidence>
<keyword evidence="3 5" id="KW-1133">Transmembrane helix</keyword>
<feature type="transmembrane region" description="Helical" evidence="5">
    <location>
        <begin position="158"/>
        <end position="182"/>
    </location>
</feature>
<evidence type="ECO:0000256" key="3">
    <source>
        <dbReference type="ARBA" id="ARBA00022989"/>
    </source>
</evidence>
<organism evidence="6 7">
    <name type="scientific">Periconia macrospinosa</name>
    <dbReference type="NCBI Taxonomy" id="97972"/>
    <lineage>
        <taxon>Eukaryota</taxon>
        <taxon>Fungi</taxon>
        <taxon>Dikarya</taxon>
        <taxon>Ascomycota</taxon>
        <taxon>Pezizomycotina</taxon>
        <taxon>Dothideomycetes</taxon>
        <taxon>Pleosporomycetidae</taxon>
        <taxon>Pleosporales</taxon>
        <taxon>Massarineae</taxon>
        <taxon>Periconiaceae</taxon>
        <taxon>Periconia</taxon>
    </lineage>
</organism>
<sequence length="256" mass="27821">MYNPNWNGCYVKLFRPHDDCLVNRTYPLIFFQGIFTSIGLSLAYHSDKRFRLLPHGLAGSDLLLSELIIATVLLKSRTPPSPKPMRASEFAAPFKEPAYLLAITAIFITFLGSLVPYNFLVLQAVSVGVERNLTGYLLSIINSSFIVGRLVPTKLADTYGTFTIMCQVCLLGGILVTAFWILAKSQSGVTAFSALYGLASGGITPLTQAVATGVKLPAEPRTIPVRLGLAFMIVSIPVLISNPIAVKSTVHKLWDS</sequence>
<evidence type="ECO:0000313" key="6">
    <source>
        <dbReference type="EMBL" id="PVI02450.1"/>
    </source>
</evidence>
<feature type="transmembrane region" description="Helical" evidence="5">
    <location>
        <begin position="189"/>
        <end position="211"/>
    </location>
</feature>
<feature type="transmembrane region" description="Helical" evidence="5">
    <location>
        <begin position="223"/>
        <end position="246"/>
    </location>
</feature>
<dbReference type="Gene3D" id="1.20.1250.20">
    <property type="entry name" value="MFS general substrate transporter like domains"/>
    <property type="match status" value="1"/>
</dbReference>
<dbReference type="PANTHER" id="PTHR11360">
    <property type="entry name" value="MONOCARBOXYLATE TRANSPORTER"/>
    <property type="match status" value="1"/>
</dbReference>
<proteinExistence type="predicted"/>
<dbReference type="OrthoDB" id="5667at2759"/>
<dbReference type="Proteomes" id="UP000244855">
    <property type="component" value="Unassembled WGS sequence"/>
</dbReference>
<dbReference type="AlphaFoldDB" id="A0A2V1DZX8"/>
<name>A0A2V1DZX8_9PLEO</name>
<keyword evidence="7" id="KW-1185">Reference proteome</keyword>
<evidence type="ECO:0000256" key="4">
    <source>
        <dbReference type="ARBA" id="ARBA00023136"/>
    </source>
</evidence>
<protein>
    <recommendedName>
        <fullName evidence="8">MFS general substrate transporter</fullName>
    </recommendedName>
</protein>
<keyword evidence="1" id="KW-0813">Transport</keyword>
<dbReference type="PANTHER" id="PTHR11360:SF224">
    <property type="entry name" value="MAJOR FACILITATOR SUPERFAMILY (MFS) PROFILE DOMAIN-CONTAINING PROTEIN-RELATED"/>
    <property type="match status" value="1"/>
</dbReference>
<dbReference type="InterPro" id="IPR050327">
    <property type="entry name" value="Proton-linked_MCT"/>
</dbReference>
<evidence type="ECO:0000256" key="5">
    <source>
        <dbReference type="SAM" id="Phobius"/>
    </source>
</evidence>
<dbReference type="EMBL" id="KZ805343">
    <property type="protein sequence ID" value="PVI02450.1"/>
    <property type="molecule type" value="Genomic_DNA"/>
</dbReference>
<accession>A0A2V1DZX8</accession>
<dbReference type="InterPro" id="IPR036259">
    <property type="entry name" value="MFS_trans_sf"/>
</dbReference>
<feature type="transmembrane region" description="Helical" evidence="5">
    <location>
        <begin position="25"/>
        <end position="44"/>
    </location>
</feature>
<feature type="transmembrane region" description="Helical" evidence="5">
    <location>
        <begin position="98"/>
        <end position="121"/>
    </location>
</feature>